<dbReference type="Pfam" id="PF22691">
    <property type="entry name" value="Thiolase_C_1"/>
    <property type="match status" value="1"/>
</dbReference>
<dbReference type="KEGG" id="vdi:Vdis_0552"/>
<dbReference type="GO" id="GO:0016747">
    <property type="term" value="F:acyltransferase activity, transferring groups other than amino-acyl groups"/>
    <property type="evidence" value="ECO:0007669"/>
    <property type="project" value="InterPro"/>
</dbReference>
<dbReference type="GeneID" id="9751472"/>
<dbReference type="OrthoDB" id="167534at2157"/>
<dbReference type="PANTHER" id="PTHR42870:SF6">
    <property type="entry name" value="ACETYL-COA C-ACYLTRANSFERASE"/>
    <property type="match status" value="1"/>
</dbReference>
<keyword evidence="1" id="KW-0414">Isoprene biosynthesis</keyword>
<name>E1QUU7_VULDI</name>
<evidence type="ECO:0000313" key="4">
    <source>
        <dbReference type="Proteomes" id="UP000006681"/>
    </source>
</evidence>
<dbReference type="EMBL" id="CP002100">
    <property type="protein sequence ID" value="ADN49950.1"/>
    <property type="molecule type" value="Genomic_DNA"/>
</dbReference>
<dbReference type="PIRSF" id="PIRSF000429">
    <property type="entry name" value="Ac-CoA_Ac_transf"/>
    <property type="match status" value="1"/>
</dbReference>
<reference evidence="3 4" key="1">
    <citation type="journal article" date="2010" name="Stand. Genomic Sci.">
        <title>Complete genome sequence of Vulcanisaeta distributa type strain (IC-017).</title>
        <authorList>
            <person name="Mavromatis K."/>
            <person name="Sikorski J."/>
            <person name="Pabst E."/>
            <person name="Teshima H."/>
            <person name="Lapidus A."/>
            <person name="Lucas S."/>
            <person name="Nolan M."/>
            <person name="Glavina Del Rio T."/>
            <person name="Cheng J.F."/>
            <person name="Bruce D."/>
            <person name="Goodwin L."/>
            <person name="Pitluck S."/>
            <person name="Liolios K."/>
            <person name="Ivanova N."/>
            <person name="Mikhailova N."/>
            <person name="Pati A."/>
            <person name="Chen A."/>
            <person name="Palaniappan K."/>
            <person name="Land M."/>
            <person name="Hauser L."/>
            <person name="Chang Y.J."/>
            <person name="Jeffries C.D."/>
            <person name="Rohde M."/>
            <person name="Spring S."/>
            <person name="Goker M."/>
            <person name="Wirth R."/>
            <person name="Woyke T."/>
            <person name="Bristow J."/>
            <person name="Eisen J.A."/>
            <person name="Markowitz V."/>
            <person name="Hugenholtz P."/>
            <person name="Klenk H.P."/>
            <person name="Kyrpides N.C."/>
        </authorList>
    </citation>
    <scope>NUCLEOTIDE SEQUENCE [LARGE SCALE GENOMIC DNA]</scope>
    <source>
        <strain evidence="4">DSM 14429 / JCM 11212 / NBRC 100878 / IC-017</strain>
    </source>
</reference>
<reference evidence="4" key="2">
    <citation type="journal article" date="2010" name="Stand. Genomic Sci.">
        <title>Complete genome sequence of Vulcanisaeta distributa type strain (IC-017T).</title>
        <authorList>
            <person name="Mavromatis K."/>
            <person name="Sikorski J."/>
            <person name="Pabst E."/>
            <person name="Teshima H."/>
            <person name="Lapidus A."/>
            <person name="Lucas S."/>
            <person name="Nolan M."/>
            <person name="Glavina Del Rio T."/>
            <person name="Cheng J."/>
            <person name="Bruce D."/>
            <person name="Goodwin L."/>
            <person name="Pitluck S."/>
            <person name="Liolios K."/>
            <person name="Ivanova N."/>
            <person name="Mikhailova N."/>
            <person name="Pati A."/>
            <person name="Chen A."/>
            <person name="Palaniappan K."/>
            <person name="Land M."/>
            <person name="Hauser L."/>
            <person name="Chang Y."/>
            <person name="Jeffries C."/>
            <person name="Rohde M."/>
            <person name="Spring S."/>
            <person name="Goker M."/>
            <person name="Wirth R."/>
            <person name="Woyke T."/>
            <person name="Bristow J."/>
            <person name="Eisen J."/>
            <person name="Markowitz V."/>
            <person name="Hugenholtz P."/>
            <person name="Klenk H."/>
            <person name="Kyrpides N."/>
        </authorList>
    </citation>
    <scope>NUCLEOTIDE SEQUENCE [LARGE SCALE GENOMIC DNA]</scope>
    <source>
        <strain evidence="4">DSM 14429 / JCM 11212 / NBRC 100878 / IC-017</strain>
    </source>
</reference>
<keyword evidence="3" id="KW-0808">Transferase</keyword>
<dbReference type="GO" id="GO:0008299">
    <property type="term" value="P:isoprenoid biosynthetic process"/>
    <property type="evidence" value="ECO:0007669"/>
    <property type="project" value="UniProtKB-KW"/>
</dbReference>
<dbReference type="InterPro" id="IPR016039">
    <property type="entry name" value="Thiolase-like"/>
</dbReference>
<dbReference type="Gene3D" id="3.40.47.10">
    <property type="match status" value="1"/>
</dbReference>
<keyword evidence="4" id="KW-1185">Reference proteome</keyword>
<dbReference type="NCBIfam" id="NF004722">
    <property type="entry name" value="PRK06066.1"/>
    <property type="match status" value="1"/>
</dbReference>
<sequence>MSRRVAIIGVGWYGFRPVVEEASFREMMFEAATRAYEDAGGLNPRTDVDAFASCQEDFWEGIAIADEFAPEPIGGTLKPVFTTPGDGLQCVASAYMLIKTGQFDIVVAESHAKPSDIINMHDVMLFAMDPITIRAINTPNYHALAALEAQAYMTRYNVPREALAYVVVKNKRNALYNDRASYGANLTIDEVLNSPYAVSPLTKLDIAPFVDAAVVVVLAGEDVARRYTDTPVWVDGIHWITEDPSLEFHNWEFPIHAMKAAEVAYKMAGIQDPIKELHFAEIDARYSFKELQFIEALKLAPIGEAHKLLLEGAFDRDGLFPVNPSGGALGEGVPLEVHGLARLVDAVLQLRGEAGRMQLSKAERAVIHSWRGVPTTTSVVAVLSR</sequence>
<evidence type="ECO:0000259" key="2">
    <source>
        <dbReference type="Pfam" id="PF22691"/>
    </source>
</evidence>
<dbReference type="eggNOG" id="arCOG01279">
    <property type="taxonomic scope" value="Archaea"/>
</dbReference>
<accession>E1QUU7</accession>
<dbReference type="SUPFAM" id="SSF53901">
    <property type="entry name" value="Thiolase-like"/>
    <property type="match status" value="2"/>
</dbReference>
<dbReference type="Proteomes" id="UP000006681">
    <property type="component" value="Chromosome"/>
</dbReference>
<dbReference type="STRING" id="572478.Vdis_0552"/>
<dbReference type="InterPro" id="IPR055140">
    <property type="entry name" value="Thiolase_C_2"/>
</dbReference>
<proteinExistence type="predicted"/>
<gene>
    <name evidence="3" type="ordered locus">Vdis_0552</name>
</gene>
<evidence type="ECO:0000256" key="1">
    <source>
        <dbReference type="ARBA" id="ARBA00023229"/>
    </source>
</evidence>
<dbReference type="PANTHER" id="PTHR42870">
    <property type="entry name" value="ACETYL-COA C-ACETYLTRANSFERASE"/>
    <property type="match status" value="1"/>
</dbReference>
<dbReference type="RefSeq" id="WP_013335675.1">
    <property type="nucleotide sequence ID" value="NC_014537.1"/>
</dbReference>
<dbReference type="HOGENOM" id="CLU_035425_2_2_2"/>
<dbReference type="CDD" id="cd00829">
    <property type="entry name" value="SCP-x_thiolase"/>
    <property type="match status" value="1"/>
</dbReference>
<organism evidence="3 4">
    <name type="scientific">Vulcanisaeta distributa (strain DSM 14429 / JCM 11212 / NBRC 100878 / IC-017)</name>
    <dbReference type="NCBI Taxonomy" id="572478"/>
    <lineage>
        <taxon>Archaea</taxon>
        <taxon>Thermoproteota</taxon>
        <taxon>Thermoprotei</taxon>
        <taxon>Thermoproteales</taxon>
        <taxon>Thermoproteaceae</taxon>
        <taxon>Vulcanisaeta</taxon>
    </lineage>
</organism>
<feature type="domain" description="Thiolase C-terminal" evidence="2">
    <location>
        <begin position="257"/>
        <end position="385"/>
    </location>
</feature>
<protein>
    <submittedName>
        <fullName evidence="3">Acetyl-CoA acetyltransferase</fullName>
    </submittedName>
</protein>
<dbReference type="InterPro" id="IPR002155">
    <property type="entry name" value="Thiolase"/>
</dbReference>
<dbReference type="AlphaFoldDB" id="E1QUU7"/>
<evidence type="ECO:0000313" key="3">
    <source>
        <dbReference type="EMBL" id="ADN49950.1"/>
    </source>
</evidence>